<dbReference type="InterPro" id="IPR051206">
    <property type="entry name" value="NAMLAA_amidase_2"/>
</dbReference>
<dbReference type="SMART" id="SM00644">
    <property type="entry name" value="Ami_2"/>
    <property type="match status" value="1"/>
</dbReference>
<gene>
    <name evidence="10" type="ORF">ACFP56_01160</name>
</gene>
<comment type="catalytic activity">
    <reaction evidence="1">
        <text>Hydrolyzes the link between N-acetylmuramoyl residues and L-amino acid residues in certain cell-wall glycopeptides.</text>
        <dbReference type="EC" id="3.5.1.28"/>
    </reaction>
</comment>
<sequence length="262" mass="29552">MLKFFLSINYVDFKNWDEEESGKMDVNYRVDHIPRTTPNNRRPGTRMEPTTITIHNTGNPSSTARNERAWLTNQLNTRTASYHIVVDDREAIEVIPLNEVAWHAGDGSRSSSGNRTSIGIEICESGNYERTLQRAAQLVAELLLERNWGTDRLRRHYDWSGKNCPRIMNADGNWSGWDSFVNRVSQSLNELRGGGGTVSDQADDDAQIIDNGGVTMTVEDANKIIRFLSAAYMATSDREARREFNRLANELRKASGQEPVSG</sequence>
<dbReference type="EMBL" id="JBHSTE010000001">
    <property type="protein sequence ID" value="MFC6331216.1"/>
    <property type="molecule type" value="Genomic_DNA"/>
</dbReference>
<evidence type="ECO:0000256" key="3">
    <source>
        <dbReference type="ARBA" id="ARBA00011901"/>
    </source>
</evidence>
<dbReference type="Pfam" id="PF01510">
    <property type="entry name" value="Amidase_2"/>
    <property type="match status" value="1"/>
</dbReference>
<feature type="region of interest" description="Disordered" evidence="8">
    <location>
        <begin position="32"/>
        <end position="64"/>
    </location>
</feature>
<evidence type="ECO:0000256" key="7">
    <source>
        <dbReference type="ARBA" id="ARBA00023316"/>
    </source>
</evidence>
<evidence type="ECO:0000256" key="8">
    <source>
        <dbReference type="SAM" id="MobiDB-lite"/>
    </source>
</evidence>
<evidence type="ECO:0000256" key="4">
    <source>
        <dbReference type="ARBA" id="ARBA00022801"/>
    </source>
</evidence>
<dbReference type="PANTHER" id="PTHR30417:SF11">
    <property type="entry name" value="N-ACETYLMURAMOYL-L-ALANINE AMIDASE XLYA"/>
    <property type="match status" value="1"/>
</dbReference>
<evidence type="ECO:0000256" key="2">
    <source>
        <dbReference type="ARBA" id="ARBA00007553"/>
    </source>
</evidence>
<evidence type="ECO:0000313" key="11">
    <source>
        <dbReference type="Proteomes" id="UP001596233"/>
    </source>
</evidence>
<evidence type="ECO:0000256" key="5">
    <source>
        <dbReference type="ARBA" id="ARBA00022969"/>
    </source>
</evidence>
<evidence type="ECO:0000256" key="6">
    <source>
        <dbReference type="ARBA" id="ARBA00023287"/>
    </source>
</evidence>
<dbReference type="SUPFAM" id="SSF55846">
    <property type="entry name" value="N-acetylmuramoyl-L-alanine amidase-like"/>
    <property type="match status" value="1"/>
</dbReference>
<comment type="similarity">
    <text evidence="2">Belongs to the N-acetylmuramoyl-L-alanine amidase 2 family.</text>
</comment>
<proteinExistence type="inferred from homology"/>
<feature type="domain" description="N-acetylmuramoyl-L-alanine amidase" evidence="9">
    <location>
        <begin position="39"/>
        <end position="184"/>
    </location>
</feature>
<dbReference type="RefSeq" id="WP_379230225.1">
    <property type="nucleotide sequence ID" value="NZ_JBHSTE010000001.1"/>
</dbReference>
<dbReference type="InterPro" id="IPR036505">
    <property type="entry name" value="Amidase/PGRP_sf"/>
</dbReference>
<accession>A0ABW1V048</accession>
<protein>
    <recommendedName>
        <fullName evidence="3">N-acetylmuramoyl-L-alanine amidase</fullName>
        <ecNumber evidence="3">3.5.1.28</ecNumber>
    </recommendedName>
</protein>
<keyword evidence="6" id="KW-0178">Competence</keyword>
<keyword evidence="7" id="KW-0961">Cell wall biogenesis/degradation</keyword>
<evidence type="ECO:0000259" key="9">
    <source>
        <dbReference type="SMART" id="SM00644"/>
    </source>
</evidence>
<keyword evidence="11" id="KW-1185">Reference proteome</keyword>
<dbReference type="InterPro" id="IPR002502">
    <property type="entry name" value="Amidase_domain"/>
</dbReference>
<organism evidence="10 11">
    <name type="scientific">Paenibacillus septentrionalis</name>
    <dbReference type="NCBI Taxonomy" id="429342"/>
    <lineage>
        <taxon>Bacteria</taxon>
        <taxon>Bacillati</taxon>
        <taxon>Bacillota</taxon>
        <taxon>Bacilli</taxon>
        <taxon>Bacillales</taxon>
        <taxon>Paenibacillaceae</taxon>
        <taxon>Paenibacillus</taxon>
    </lineage>
</organism>
<evidence type="ECO:0000256" key="1">
    <source>
        <dbReference type="ARBA" id="ARBA00001561"/>
    </source>
</evidence>
<reference evidence="11" key="1">
    <citation type="journal article" date="2019" name="Int. J. Syst. Evol. Microbiol.">
        <title>The Global Catalogue of Microorganisms (GCM) 10K type strain sequencing project: providing services to taxonomists for standard genome sequencing and annotation.</title>
        <authorList>
            <consortium name="The Broad Institute Genomics Platform"/>
            <consortium name="The Broad Institute Genome Sequencing Center for Infectious Disease"/>
            <person name="Wu L."/>
            <person name="Ma J."/>
        </authorList>
    </citation>
    <scope>NUCLEOTIDE SEQUENCE [LARGE SCALE GENOMIC DNA]</scope>
    <source>
        <strain evidence="11">PCU 280</strain>
    </source>
</reference>
<dbReference type="Gene3D" id="3.40.80.10">
    <property type="entry name" value="Peptidoglycan recognition protein-like"/>
    <property type="match status" value="1"/>
</dbReference>
<dbReference type="Proteomes" id="UP001596233">
    <property type="component" value="Unassembled WGS sequence"/>
</dbReference>
<comment type="caution">
    <text evidence="10">The sequence shown here is derived from an EMBL/GenBank/DDBJ whole genome shotgun (WGS) entry which is preliminary data.</text>
</comment>
<dbReference type="CDD" id="cd06583">
    <property type="entry name" value="PGRP"/>
    <property type="match status" value="1"/>
</dbReference>
<evidence type="ECO:0000313" key="10">
    <source>
        <dbReference type="EMBL" id="MFC6331216.1"/>
    </source>
</evidence>
<feature type="compositionally biased region" description="Polar residues" evidence="8">
    <location>
        <begin position="48"/>
        <end position="64"/>
    </location>
</feature>
<name>A0ABW1V048_9BACL</name>
<dbReference type="PANTHER" id="PTHR30417">
    <property type="entry name" value="N-ACETYLMURAMOYL-L-ALANINE AMIDASE AMID"/>
    <property type="match status" value="1"/>
</dbReference>
<keyword evidence="5" id="KW-0749">Sporulation</keyword>
<keyword evidence="4 10" id="KW-0378">Hydrolase</keyword>
<dbReference type="GO" id="GO:0008745">
    <property type="term" value="F:N-acetylmuramoyl-L-alanine amidase activity"/>
    <property type="evidence" value="ECO:0007669"/>
    <property type="project" value="UniProtKB-EC"/>
</dbReference>
<dbReference type="EC" id="3.5.1.28" evidence="3"/>